<organism evidence="2 3">
    <name type="scientific">Ferrimonas marina</name>
    <dbReference type="NCBI Taxonomy" id="299255"/>
    <lineage>
        <taxon>Bacteria</taxon>
        <taxon>Pseudomonadati</taxon>
        <taxon>Pseudomonadota</taxon>
        <taxon>Gammaproteobacteria</taxon>
        <taxon>Alteromonadales</taxon>
        <taxon>Ferrimonadaceae</taxon>
        <taxon>Ferrimonas</taxon>
    </lineage>
</organism>
<evidence type="ECO:0000313" key="2">
    <source>
        <dbReference type="EMBL" id="SHH58451.1"/>
    </source>
</evidence>
<dbReference type="Proteomes" id="UP000184268">
    <property type="component" value="Unassembled WGS sequence"/>
</dbReference>
<dbReference type="RefSeq" id="WP_143165629.1">
    <property type="nucleotide sequence ID" value="NZ_FQXG01000003.1"/>
</dbReference>
<accession>A0A1M5U6C9</accession>
<dbReference type="STRING" id="299255.SAMN02745129_2424"/>
<evidence type="ECO:0000313" key="3">
    <source>
        <dbReference type="Proteomes" id="UP000184268"/>
    </source>
</evidence>
<keyword evidence="3" id="KW-1185">Reference proteome</keyword>
<sequence length="453" mass="51248">MERRTFWVDTDMLSWLMTKINQLAKRARKLGLQPPVLTVSDEERLEDVTQFTKIEPGEPYHEQVIQIRKRRATLEGEWPQLSGQDNQQWLALAKIEHEKDPEGQPVNLVKPFGTQGEERLEQLGLDLHQQKPNCEHCSTLRNRKTTYLLQDINSGEAKQIGSTCVDDFIAPGSLNKLALMADTQALFLDLSKMDDPGYEPTQRAARYVDTKLLLAIASLETERNGFHKSASRTPTKLAVLNEIQSPSKPVAELMQAHHRGEAHPHLSNAEAVIAHYRSSDSTNNFVANARSLASVAAIDLNDRNHNFQVGLLASLPSCYQRDMEKQKEQALDAATLLNEHYGELKQRGRLALKLTKSRLHNFHDGDKLRLTFRDSGGRTFEWLTTPSSAPDLEVGKHYHLTGTLAHHKEYKGTKFTAINRCKDFEEVPEDTPNPEFLIKKGKKARQAQAELGR</sequence>
<dbReference type="AlphaFoldDB" id="A0A1M5U6C9"/>
<feature type="region of interest" description="Disordered" evidence="1">
    <location>
        <begin position="429"/>
        <end position="453"/>
    </location>
</feature>
<proteinExistence type="predicted"/>
<reference evidence="3" key="1">
    <citation type="submission" date="2016-11" db="EMBL/GenBank/DDBJ databases">
        <authorList>
            <person name="Varghese N."/>
            <person name="Submissions S."/>
        </authorList>
    </citation>
    <scope>NUCLEOTIDE SEQUENCE [LARGE SCALE GENOMIC DNA]</scope>
    <source>
        <strain evidence="3">DSM 16917</strain>
    </source>
</reference>
<evidence type="ECO:0000256" key="1">
    <source>
        <dbReference type="SAM" id="MobiDB-lite"/>
    </source>
</evidence>
<dbReference type="EMBL" id="FQXG01000003">
    <property type="protein sequence ID" value="SHH58451.1"/>
    <property type="molecule type" value="Genomic_DNA"/>
</dbReference>
<dbReference type="OrthoDB" id="6367043at2"/>
<protein>
    <submittedName>
        <fullName evidence="2">Uncharacterized protein</fullName>
    </submittedName>
</protein>
<name>A0A1M5U6C9_9GAMM</name>
<gene>
    <name evidence="2" type="ORF">SAMN02745129_2424</name>
</gene>